<evidence type="ECO:0000313" key="3">
    <source>
        <dbReference type="EMBL" id="RUS66690.1"/>
    </source>
</evidence>
<gene>
    <name evidence="3" type="ORF">CUZ56_01480</name>
</gene>
<evidence type="ECO:0000259" key="2">
    <source>
        <dbReference type="PROSITE" id="PS51208"/>
    </source>
</evidence>
<dbReference type="EMBL" id="PQSP01000003">
    <property type="protein sequence ID" value="RUS66690.1"/>
    <property type="molecule type" value="Genomic_DNA"/>
</dbReference>
<dbReference type="InterPro" id="IPR005546">
    <property type="entry name" value="Autotransporte_beta"/>
</dbReference>
<evidence type="ECO:0000313" key="4">
    <source>
        <dbReference type="Proteomes" id="UP000286947"/>
    </source>
</evidence>
<name>A0A433SD82_9BURK</name>
<sequence length="1634" mass="170597" precursor="true">MDYKKIIMVKVLFSTVVGGSAWAQTTYNVVNGTTTWTGDVSITGVSSGWPNSGIRGEGGITGIINTNGNINSSINESGVFISGGTSVTINSSDPTKNFTVNNNTWEGFLVESGSDLTINDMNVSANNNANNGLRAQDGEVNIIGATTVEFNNNGSQGIFASNGSVSIGGTGGSSLLTANDNNPSGGWGGGIWSENNATIHIDNMNVEVIGNGLSGIMARNGDVTITGDGNQTLTVTGNGVGSLDGGVIVTQGGHLNVSGMNVQIDGNGRYGLQASVGGVATITGSSNGQNNLTADGNEYAGLVSMNSDSVLTIVDMDVQANNNGSYGVQVSDNAVATITGSNAVQNILTANNNAGTGLESIGGSTLTITNMEVNASDNGNYGVAAFNNDSVLNIIGSSGNPLLTVSGNNSSGSWGGGIWSEGGATINIEGMKIEVDSNGLAGIMVRSGDITIAGDGTQYLAVTNNGVNSADGGVIVALGGDLSVSGMEVQIDGNGKYGLQVSTAGVATITGSNSVQNSLTADNNQYAGLASMDTDSVLTIINMDVQANDNGSSTGAYGILAQNGGKTIIAGNVSNPNTFTVSASSNKNNTTSWTEGAGLAAQGVSGTSASTMTIQNMNVEANDNGQYGLSATDGGVINIIGDGSYTLEALRNVTSTANPWADGAGIYADGSNSANPAMKSTITIAGMNINVSENDFHGIRATEGGVINIVGTNNNKLEVIANNNSDGSTGNGIVADFVDSDGSKSAVIIQDMDVFVEDQAYQGIAALNGGLVNITSTSGTNSLEIYNTRMTTNIGQDLGKGIHAKEADSGTGAVATVVIKDMNIISNDNELEGVVAADSGVIYIESSSGNNKLTANENRNYTVTTPGDWTYGAGLLAHGISASAPGQQASIIIKNMNVEANDNGMYGIYVRDGGLISITGDGSHTLDVIGNQTSLNNEGIGISVADVSNGIRSQLDIVDMNIVIDSNPDAGIKASGGSLVNVISNAGTNTLKANNNDNHGAQFNEGAGIWAFGTDGAATPTASTINLVGLDIEAKNNGSYGVLSEGGYINIQGDGTHKLDLDGNGRYGLLAKDGGSADITGMVVSGDSLDHAFVGIERDGLIRFTNSSITTDTDTLFYTWSDSSTQTGQFILDNSVAIGNGTKLAYFSSHNGVLEATDSYLENAIVTDAAAGITSTVSLDDSTWVMKSSSNITNLTTTSGSIIDMRGDSGYNTLTLSRLTSNDSTYLINTYFDFPGLSTDKIIVDGDDATGTNNILKVHSTGYAAGTSVINGYGIQVVNLDNATNKSVDFTLFGGVVDSGAYEYELYRAVDENYYLQTNHRATTTAKTIINIPAIHLSIVKTGLNEFRHRITELREYDVFHPDELWVRTYGKRLRVNDAIDSRMSLYGVEIGYDKEVYGNDDNKYYAGVMAGYIYTGNIRHHNSGYPDGTARANAPSVGLYGVWDNSDGWYSYATLRYFWSRMRAENYTSSGELISYRPNRDFITASVELGKQFEYIRDEDSKWIIEPKGELRYAYAGSRNFRTNMGYKIHYGISKSFTTRAALLIGYNHRSESGSIYEPFVEVGVSREWLGDTDVSYAGGIFSSNQKGTDYDIAVGLRAKINESWSFIGNLGYETGSVNKGFGAQLGVRYSWD</sequence>
<accession>A0A433SD82</accession>
<dbReference type="CDD" id="cd00253">
    <property type="entry name" value="PL_Passenger_AT"/>
    <property type="match status" value="1"/>
</dbReference>
<dbReference type="InterPro" id="IPR012332">
    <property type="entry name" value="Autotransporter_pectin_lyase_C"/>
</dbReference>
<dbReference type="SUPFAM" id="SSF103515">
    <property type="entry name" value="Autotransporter"/>
    <property type="match status" value="1"/>
</dbReference>
<dbReference type="InterPro" id="IPR006315">
    <property type="entry name" value="OM_autotransptr_brl_dom"/>
</dbReference>
<dbReference type="Gene3D" id="2.160.20.20">
    <property type="match status" value="2"/>
</dbReference>
<dbReference type="Proteomes" id="UP000286947">
    <property type="component" value="Unassembled WGS sequence"/>
</dbReference>
<dbReference type="GO" id="GO:0019867">
    <property type="term" value="C:outer membrane"/>
    <property type="evidence" value="ECO:0007669"/>
    <property type="project" value="InterPro"/>
</dbReference>
<dbReference type="SUPFAM" id="SSF51126">
    <property type="entry name" value="Pectin lyase-like"/>
    <property type="match status" value="1"/>
</dbReference>
<dbReference type="PROSITE" id="PS51208">
    <property type="entry name" value="AUTOTRANSPORTER"/>
    <property type="match status" value="1"/>
</dbReference>
<keyword evidence="1" id="KW-0732">Signal</keyword>
<dbReference type="InterPro" id="IPR036709">
    <property type="entry name" value="Autotransporte_beta_dom_sf"/>
</dbReference>
<dbReference type="RefSeq" id="WP_126979709.1">
    <property type="nucleotide sequence ID" value="NZ_PQSP01000003.1"/>
</dbReference>
<protein>
    <submittedName>
        <fullName evidence="3">Putative autotransporter</fullName>
    </submittedName>
</protein>
<dbReference type="NCBIfam" id="TIGR01414">
    <property type="entry name" value="autotrans_barl"/>
    <property type="match status" value="1"/>
</dbReference>
<dbReference type="SMART" id="SM00710">
    <property type="entry name" value="PbH1"/>
    <property type="match status" value="12"/>
</dbReference>
<dbReference type="OrthoDB" id="19849at2"/>
<comment type="caution">
    <text evidence="3">The sequence shown here is derived from an EMBL/GenBank/DDBJ whole genome shotgun (WGS) entry which is preliminary data.</text>
</comment>
<dbReference type="Gene3D" id="2.40.128.130">
    <property type="entry name" value="Autotransporter beta-domain"/>
    <property type="match status" value="1"/>
</dbReference>
<reference evidence="3 4" key="1">
    <citation type="submission" date="2018-01" db="EMBL/GenBank/DDBJ databases">
        <title>Saezia sanguinis gen. nov., sp. nov., in the order Burkholderiales isolated from human blood.</title>
        <authorList>
            <person name="Medina-Pascual M.J."/>
            <person name="Valdezate S."/>
            <person name="Monzon S."/>
            <person name="Cuesta I."/>
            <person name="Carrasco G."/>
            <person name="Villalon P."/>
            <person name="Saez-Nieto J.A."/>
        </authorList>
    </citation>
    <scope>NUCLEOTIDE SEQUENCE [LARGE SCALE GENOMIC DNA]</scope>
    <source>
        <strain evidence="3 4">CNM695-12</strain>
    </source>
</reference>
<dbReference type="InterPro" id="IPR011050">
    <property type="entry name" value="Pectin_lyase_fold/virulence"/>
</dbReference>
<feature type="domain" description="Autotransporter" evidence="2">
    <location>
        <begin position="1358"/>
        <end position="1633"/>
    </location>
</feature>
<feature type="signal peptide" evidence="1">
    <location>
        <begin position="1"/>
        <end position="23"/>
    </location>
</feature>
<dbReference type="SMART" id="SM00869">
    <property type="entry name" value="Autotransporter"/>
    <property type="match status" value="1"/>
</dbReference>
<evidence type="ECO:0000256" key="1">
    <source>
        <dbReference type="SAM" id="SignalP"/>
    </source>
</evidence>
<dbReference type="InterPro" id="IPR006626">
    <property type="entry name" value="PbH1"/>
</dbReference>
<keyword evidence="4" id="KW-1185">Reference proteome</keyword>
<feature type="chain" id="PRO_5019586937" evidence="1">
    <location>
        <begin position="24"/>
        <end position="1634"/>
    </location>
</feature>
<organism evidence="3 4">
    <name type="scientific">Saezia sanguinis</name>
    <dbReference type="NCBI Taxonomy" id="1965230"/>
    <lineage>
        <taxon>Bacteria</taxon>
        <taxon>Pseudomonadati</taxon>
        <taxon>Pseudomonadota</taxon>
        <taxon>Betaproteobacteria</taxon>
        <taxon>Burkholderiales</taxon>
        <taxon>Saeziaceae</taxon>
        <taxon>Saezia</taxon>
    </lineage>
</organism>
<proteinExistence type="predicted"/>